<dbReference type="PANTHER" id="PTHR46140:SF1">
    <property type="entry name" value="VACUOLAR TRANSPORTER CHAPERONE COMPLEX SUBUNIT 4-RELATED"/>
    <property type="match status" value="1"/>
</dbReference>
<dbReference type="EMBL" id="CAKOGP040002136">
    <property type="protein sequence ID" value="CAJ1963219.1"/>
    <property type="molecule type" value="Genomic_DNA"/>
</dbReference>
<evidence type="ECO:0000256" key="6">
    <source>
        <dbReference type="SAM" id="Phobius"/>
    </source>
</evidence>
<evidence type="ECO:0000313" key="8">
    <source>
        <dbReference type="EMBL" id="CAJ1963219.1"/>
    </source>
</evidence>
<evidence type="ECO:0000256" key="2">
    <source>
        <dbReference type="ARBA" id="ARBA00022692"/>
    </source>
</evidence>
<comment type="caution">
    <text evidence="8">The sequence shown here is derived from an EMBL/GenBank/DDBJ whole genome shotgun (WGS) entry which is preliminary data.</text>
</comment>
<dbReference type="GO" id="GO:0012505">
    <property type="term" value="C:endomembrane system"/>
    <property type="evidence" value="ECO:0007669"/>
    <property type="project" value="UniProtKB-SubCell"/>
</dbReference>
<protein>
    <recommendedName>
        <fullName evidence="7">DUF202 domain-containing protein</fullName>
    </recommendedName>
</protein>
<feature type="transmembrane region" description="Helical" evidence="6">
    <location>
        <begin position="180"/>
        <end position="202"/>
    </location>
</feature>
<name>A0AAD2PWV8_9STRA</name>
<dbReference type="PANTHER" id="PTHR46140">
    <property type="entry name" value="VACUOLAR TRANSPORTER CHAPERONE 1-RELATED"/>
    <property type="match status" value="1"/>
</dbReference>
<evidence type="ECO:0000313" key="9">
    <source>
        <dbReference type="Proteomes" id="UP001295423"/>
    </source>
</evidence>
<feature type="domain" description="DUF202" evidence="7">
    <location>
        <begin position="103"/>
        <end position="167"/>
    </location>
</feature>
<evidence type="ECO:0000259" key="7">
    <source>
        <dbReference type="Pfam" id="PF02656"/>
    </source>
</evidence>
<keyword evidence="4 6" id="KW-0472">Membrane</keyword>
<dbReference type="InterPro" id="IPR003807">
    <property type="entry name" value="DUF202"/>
</dbReference>
<reference evidence="8" key="1">
    <citation type="submission" date="2023-08" db="EMBL/GenBank/DDBJ databases">
        <authorList>
            <person name="Audoor S."/>
            <person name="Bilcke G."/>
        </authorList>
    </citation>
    <scope>NUCLEOTIDE SEQUENCE</scope>
</reference>
<keyword evidence="3 6" id="KW-1133">Transmembrane helix</keyword>
<evidence type="ECO:0000256" key="1">
    <source>
        <dbReference type="ARBA" id="ARBA00004127"/>
    </source>
</evidence>
<dbReference type="InterPro" id="IPR051572">
    <property type="entry name" value="VTC_Complex_Subunit"/>
</dbReference>
<evidence type="ECO:0000256" key="4">
    <source>
        <dbReference type="ARBA" id="ARBA00023136"/>
    </source>
</evidence>
<dbReference type="AlphaFoldDB" id="A0AAD2PWV8"/>
<feature type="compositionally biased region" description="Basic and acidic residues" evidence="5">
    <location>
        <begin position="1"/>
        <end position="10"/>
    </location>
</feature>
<dbReference type="Pfam" id="PF02656">
    <property type="entry name" value="DUF202"/>
    <property type="match status" value="1"/>
</dbReference>
<organism evidence="8 9">
    <name type="scientific">Cylindrotheca closterium</name>
    <dbReference type="NCBI Taxonomy" id="2856"/>
    <lineage>
        <taxon>Eukaryota</taxon>
        <taxon>Sar</taxon>
        <taxon>Stramenopiles</taxon>
        <taxon>Ochrophyta</taxon>
        <taxon>Bacillariophyta</taxon>
        <taxon>Bacillariophyceae</taxon>
        <taxon>Bacillariophycidae</taxon>
        <taxon>Bacillariales</taxon>
        <taxon>Bacillariaceae</taxon>
        <taxon>Cylindrotheca</taxon>
    </lineage>
</organism>
<feature type="region of interest" description="Disordered" evidence="5">
    <location>
        <begin position="1"/>
        <end position="20"/>
    </location>
</feature>
<proteinExistence type="predicted"/>
<feature type="transmembrane region" description="Helical" evidence="6">
    <location>
        <begin position="141"/>
        <end position="159"/>
    </location>
</feature>
<keyword evidence="9" id="KW-1185">Reference proteome</keyword>
<comment type="subcellular location">
    <subcellularLocation>
        <location evidence="1">Endomembrane system</location>
        <topology evidence="1">Multi-pass membrane protein</topology>
    </subcellularLocation>
</comment>
<gene>
    <name evidence="8" type="ORF">CYCCA115_LOCUS20059</name>
</gene>
<feature type="transmembrane region" description="Helical" evidence="6">
    <location>
        <begin position="112"/>
        <end position="129"/>
    </location>
</feature>
<sequence>MPKAHKRDDSQSSYYFLHTEGIKPPDGGAEVIEEMPQGFKAEQFTPRPVNTHRKHPSTIPANIQPTNPPPPSKPSFLNRLMQRATGGPRGRDIYANSHKIDPKVYFSVERTYLAWMHTAILLAGISMAMMDYSEEGDNTAFYGLLLLPVGIAFILYAMYQYAKRNHMLLSRSPGPYEDKWGPIILGSLFVAALLTQALIMMIETK</sequence>
<accession>A0AAD2PWV8</accession>
<evidence type="ECO:0000256" key="5">
    <source>
        <dbReference type="SAM" id="MobiDB-lite"/>
    </source>
</evidence>
<keyword evidence="2 6" id="KW-0812">Transmembrane</keyword>
<evidence type="ECO:0000256" key="3">
    <source>
        <dbReference type="ARBA" id="ARBA00022989"/>
    </source>
</evidence>
<dbReference type="Proteomes" id="UP001295423">
    <property type="component" value="Unassembled WGS sequence"/>
</dbReference>
<feature type="region of interest" description="Disordered" evidence="5">
    <location>
        <begin position="42"/>
        <end position="70"/>
    </location>
</feature>